<evidence type="ECO:0000313" key="1">
    <source>
        <dbReference type="EMBL" id="PZG22567.1"/>
    </source>
</evidence>
<name>A0A2W2FL71_9ACTN</name>
<protein>
    <submittedName>
        <fullName evidence="1">Uncharacterized protein</fullName>
    </submittedName>
</protein>
<proteinExistence type="predicted"/>
<dbReference type="EMBL" id="POTY01000018">
    <property type="protein sequence ID" value="PZG22567.1"/>
    <property type="molecule type" value="Genomic_DNA"/>
</dbReference>
<comment type="caution">
    <text evidence="1">The sequence shown here is derived from an EMBL/GenBank/DDBJ whole genome shotgun (WGS) entry which is preliminary data.</text>
</comment>
<sequence length="167" mass="17308">MSADVKRRKGLPMVLVAGAVLAVVALATWGLTAARGGGPSGEQEVASEGVRISVPAAWPRNALRCGTPVEDTYIVDLDVIAGCALMPVPRVDYAEIRRSADVASDPVATIATEEGDAAGHPVRRGAEVLPDGRARRVVVVPERQVVVIAVADDPALADAIADSLRVD</sequence>
<dbReference type="Proteomes" id="UP000248924">
    <property type="component" value="Unassembled WGS sequence"/>
</dbReference>
<organism evidence="1 2">
    <name type="scientific">Micromonospora craterilacus</name>
    <dbReference type="NCBI Taxonomy" id="1655439"/>
    <lineage>
        <taxon>Bacteria</taxon>
        <taxon>Bacillati</taxon>
        <taxon>Actinomycetota</taxon>
        <taxon>Actinomycetes</taxon>
        <taxon>Micromonosporales</taxon>
        <taxon>Micromonosporaceae</taxon>
        <taxon>Micromonospora</taxon>
    </lineage>
</organism>
<evidence type="ECO:0000313" key="2">
    <source>
        <dbReference type="Proteomes" id="UP000248924"/>
    </source>
</evidence>
<keyword evidence="2" id="KW-1185">Reference proteome</keyword>
<dbReference type="AlphaFoldDB" id="A0A2W2FL71"/>
<accession>A0A2W2FL71</accession>
<gene>
    <name evidence="1" type="ORF">C1I95_05195</name>
</gene>
<reference evidence="1 2" key="1">
    <citation type="submission" date="2018-01" db="EMBL/GenBank/DDBJ databases">
        <title>Draft genome sequence of Jishengella sp. NA12.</title>
        <authorList>
            <person name="Sahin N."/>
            <person name="Ay H."/>
            <person name="Saygin H."/>
        </authorList>
    </citation>
    <scope>NUCLEOTIDE SEQUENCE [LARGE SCALE GENOMIC DNA]</scope>
    <source>
        <strain evidence="1 2">NA12</strain>
    </source>
</reference>